<evidence type="ECO:0000313" key="6">
    <source>
        <dbReference type="Proteomes" id="UP001163046"/>
    </source>
</evidence>
<comment type="subcellular location">
    <subcellularLocation>
        <location evidence="1">Nucleus</location>
    </subcellularLocation>
</comment>
<sequence>MADDSNKTDKEPGKETVSKGIAKRKYLLIDDDLEGLDFTLKDNPVNKSYAPMKLFKLSEVESVAITKWGSMEKLEGEQEKRMQQTSEFENRKEEEKRHFWDCEEFFEPLKHFMVNMALPAERVSSYFKDKSDSSTQVTSGSIDSLLECDIILCFCDCLHSIPPDFVARQIFKKFPETRQVDKETPYNDRRKMGHFCWTASLSAEQIIVNLYVVHKWKGVSQRQASGSVINFDALGIGLQRFSTLLSKTLKNDGRQASSLNIGTYVPYRVDSETFKRTLEENMELPLAELASECLCYDKLEEKVEQISLSGLDLTQGAVRPAYHGGIAQQTSLSLCFITTRTFIRES</sequence>
<dbReference type="InterPro" id="IPR009061">
    <property type="entry name" value="DNA-bd_dom_put_sf"/>
</dbReference>
<feature type="domain" description="XPA C-terminal" evidence="4">
    <location>
        <begin position="17"/>
        <end position="60"/>
    </location>
</feature>
<dbReference type="EMBL" id="MU826369">
    <property type="protein sequence ID" value="KAJ7378090.1"/>
    <property type="molecule type" value="Genomic_DNA"/>
</dbReference>
<dbReference type="GO" id="GO:0003684">
    <property type="term" value="F:damaged DNA binding"/>
    <property type="evidence" value="ECO:0007669"/>
    <property type="project" value="InterPro"/>
</dbReference>
<dbReference type="SUPFAM" id="SSF46955">
    <property type="entry name" value="Putative DNA-binding domain"/>
    <property type="match status" value="1"/>
</dbReference>
<dbReference type="GO" id="GO:0000715">
    <property type="term" value="P:nucleotide-excision repair, DNA damage recognition"/>
    <property type="evidence" value="ECO:0007669"/>
    <property type="project" value="TreeGrafter"/>
</dbReference>
<dbReference type="OrthoDB" id="5368863at2759"/>
<evidence type="ECO:0000256" key="2">
    <source>
        <dbReference type="ARBA" id="ARBA00022833"/>
    </source>
</evidence>
<dbReference type="InterPro" id="IPR000465">
    <property type="entry name" value="XPA/RAD14"/>
</dbReference>
<dbReference type="PANTHER" id="PTHR10142">
    <property type="entry name" value="DNA REPAIR PROTEIN COMPLEMENTING XP-A CELLS"/>
    <property type="match status" value="1"/>
</dbReference>
<dbReference type="AlphaFoldDB" id="A0A9X0CWH1"/>
<dbReference type="Gene3D" id="3.90.530.10">
    <property type="entry name" value="XPA C-terminal domain"/>
    <property type="match status" value="1"/>
</dbReference>
<dbReference type="InterPro" id="IPR037129">
    <property type="entry name" value="XPA_sf"/>
</dbReference>
<dbReference type="GO" id="GO:0070914">
    <property type="term" value="P:UV-damage excision repair"/>
    <property type="evidence" value="ECO:0007669"/>
    <property type="project" value="TreeGrafter"/>
</dbReference>
<dbReference type="GO" id="GO:0006284">
    <property type="term" value="P:base-excision repair"/>
    <property type="evidence" value="ECO:0007669"/>
    <property type="project" value="TreeGrafter"/>
</dbReference>
<evidence type="ECO:0000256" key="3">
    <source>
        <dbReference type="ARBA" id="ARBA00023242"/>
    </source>
</evidence>
<dbReference type="PANTHER" id="PTHR10142:SF0">
    <property type="entry name" value="DNA REPAIR PROTEIN COMPLEMENTING XP-A CELLS"/>
    <property type="match status" value="1"/>
</dbReference>
<dbReference type="GO" id="GO:1901255">
    <property type="term" value="P:nucleotide-excision repair involved in interstrand cross-link repair"/>
    <property type="evidence" value="ECO:0007669"/>
    <property type="project" value="TreeGrafter"/>
</dbReference>
<dbReference type="InterPro" id="IPR022656">
    <property type="entry name" value="XPA_C"/>
</dbReference>
<dbReference type="Proteomes" id="UP001163046">
    <property type="component" value="Unassembled WGS sequence"/>
</dbReference>
<organism evidence="5 6">
    <name type="scientific">Desmophyllum pertusum</name>
    <dbReference type="NCBI Taxonomy" id="174260"/>
    <lineage>
        <taxon>Eukaryota</taxon>
        <taxon>Metazoa</taxon>
        <taxon>Cnidaria</taxon>
        <taxon>Anthozoa</taxon>
        <taxon>Hexacorallia</taxon>
        <taxon>Scleractinia</taxon>
        <taxon>Caryophylliina</taxon>
        <taxon>Caryophylliidae</taxon>
        <taxon>Desmophyllum</taxon>
    </lineage>
</organism>
<name>A0A9X0CWH1_9CNID</name>
<gene>
    <name evidence="5" type="ORF">OS493_024753</name>
</gene>
<keyword evidence="3" id="KW-0539">Nucleus</keyword>
<evidence type="ECO:0000259" key="4">
    <source>
        <dbReference type="Pfam" id="PF05181"/>
    </source>
</evidence>
<dbReference type="Pfam" id="PF05181">
    <property type="entry name" value="XPA_C"/>
    <property type="match status" value="1"/>
</dbReference>
<proteinExistence type="predicted"/>
<dbReference type="GO" id="GO:0000110">
    <property type="term" value="C:nucleotide-excision repair factor 1 complex"/>
    <property type="evidence" value="ECO:0007669"/>
    <property type="project" value="TreeGrafter"/>
</dbReference>
<protein>
    <recommendedName>
        <fullName evidence="4">XPA C-terminal domain-containing protein</fullName>
    </recommendedName>
</protein>
<reference evidence="5" key="1">
    <citation type="submission" date="2023-01" db="EMBL/GenBank/DDBJ databases">
        <title>Genome assembly of the deep-sea coral Lophelia pertusa.</title>
        <authorList>
            <person name="Herrera S."/>
            <person name="Cordes E."/>
        </authorList>
    </citation>
    <scope>NUCLEOTIDE SEQUENCE</scope>
    <source>
        <strain evidence="5">USNM1676648</strain>
        <tissue evidence="5">Polyp</tissue>
    </source>
</reference>
<evidence type="ECO:0000313" key="5">
    <source>
        <dbReference type="EMBL" id="KAJ7378090.1"/>
    </source>
</evidence>
<dbReference type="CDD" id="cd21075">
    <property type="entry name" value="DBD_XPA-like"/>
    <property type="match status" value="1"/>
</dbReference>
<evidence type="ECO:0000256" key="1">
    <source>
        <dbReference type="ARBA" id="ARBA00004123"/>
    </source>
</evidence>
<keyword evidence="2" id="KW-0862">Zinc</keyword>
<keyword evidence="6" id="KW-1185">Reference proteome</keyword>
<accession>A0A9X0CWH1</accession>
<comment type="caution">
    <text evidence="5">The sequence shown here is derived from an EMBL/GenBank/DDBJ whole genome shotgun (WGS) entry which is preliminary data.</text>
</comment>